<feature type="non-terminal residue" evidence="1">
    <location>
        <position position="1"/>
    </location>
</feature>
<organism evidence="1 2">
    <name type="scientific">Dendrothele bispora (strain CBS 962.96)</name>
    <dbReference type="NCBI Taxonomy" id="1314807"/>
    <lineage>
        <taxon>Eukaryota</taxon>
        <taxon>Fungi</taxon>
        <taxon>Dikarya</taxon>
        <taxon>Basidiomycota</taxon>
        <taxon>Agaricomycotina</taxon>
        <taxon>Agaricomycetes</taxon>
        <taxon>Agaricomycetidae</taxon>
        <taxon>Agaricales</taxon>
        <taxon>Agaricales incertae sedis</taxon>
        <taxon>Dendrothele</taxon>
    </lineage>
</organism>
<accession>A0A4S8KMA9</accession>
<evidence type="ECO:0000313" key="1">
    <source>
        <dbReference type="EMBL" id="THU76756.1"/>
    </source>
</evidence>
<dbReference type="EMBL" id="ML180725">
    <property type="protein sequence ID" value="THU76756.1"/>
    <property type="molecule type" value="Genomic_DNA"/>
</dbReference>
<dbReference type="OrthoDB" id="3245313at2759"/>
<reference evidence="1 2" key="1">
    <citation type="journal article" date="2019" name="Nat. Ecol. Evol.">
        <title>Megaphylogeny resolves global patterns of mushroom evolution.</title>
        <authorList>
            <person name="Varga T."/>
            <person name="Krizsan K."/>
            <person name="Foldi C."/>
            <person name="Dima B."/>
            <person name="Sanchez-Garcia M."/>
            <person name="Sanchez-Ramirez S."/>
            <person name="Szollosi G.J."/>
            <person name="Szarkandi J.G."/>
            <person name="Papp V."/>
            <person name="Albert L."/>
            <person name="Andreopoulos W."/>
            <person name="Angelini C."/>
            <person name="Antonin V."/>
            <person name="Barry K.W."/>
            <person name="Bougher N.L."/>
            <person name="Buchanan P."/>
            <person name="Buyck B."/>
            <person name="Bense V."/>
            <person name="Catcheside P."/>
            <person name="Chovatia M."/>
            <person name="Cooper J."/>
            <person name="Damon W."/>
            <person name="Desjardin D."/>
            <person name="Finy P."/>
            <person name="Geml J."/>
            <person name="Haridas S."/>
            <person name="Hughes K."/>
            <person name="Justo A."/>
            <person name="Karasinski D."/>
            <person name="Kautmanova I."/>
            <person name="Kiss B."/>
            <person name="Kocsube S."/>
            <person name="Kotiranta H."/>
            <person name="LaButti K.M."/>
            <person name="Lechner B.E."/>
            <person name="Liimatainen K."/>
            <person name="Lipzen A."/>
            <person name="Lukacs Z."/>
            <person name="Mihaltcheva S."/>
            <person name="Morgado L.N."/>
            <person name="Niskanen T."/>
            <person name="Noordeloos M.E."/>
            <person name="Ohm R.A."/>
            <person name="Ortiz-Santana B."/>
            <person name="Ovrebo C."/>
            <person name="Racz N."/>
            <person name="Riley R."/>
            <person name="Savchenko A."/>
            <person name="Shiryaev A."/>
            <person name="Soop K."/>
            <person name="Spirin V."/>
            <person name="Szebenyi C."/>
            <person name="Tomsovsky M."/>
            <person name="Tulloss R.E."/>
            <person name="Uehling J."/>
            <person name="Grigoriev I.V."/>
            <person name="Vagvolgyi C."/>
            <person name="Papp T."/>
            <person name="Martin F.M."/>
            <person name="Miettinen O."/>
            <person name="Hibbett D.S."/>
            <person name="Nagy L.G."/>
        </authorList>
    </citation>
    <scope>NUCLEOTIDE SEQUENCE [LARGE SCALE GENOMIC DNA]</scope>
    <source>
        <strain evidence="1 2">CBS 962.96</strain>
    </source>
</reference>
<dbReference type="AlphaFoldDB" id="A0A4S8KMA9"/>
<sequence>TSIPLVDIEGRIFAVLVGNPPDDPTWHSVNDDAIHLLEKHRDSVVRHGDGTSRRGVDIFLSAGYSFGGGQKFPKPFNQEPRNQKILDDLLSAKCFQRLSGHVSSAFSSWAPKLHQHYVDTLSEYQNQDPSFQKNFPRTAFAAATFNFDEQTETVEHQDYLNYIVGWCGITSLGRFDYTKGGHLILWDLKLVIEFPPGSSILIPSCYLRHSNTSIAPGETRQSFTEYSAGGLFRYNNDGMRTRESMSVEEKLRKESEAREKAREAIGIYSTFEELVKSVLS</sequence>
<gene>
    <name evidence="1" type="ORF">K435DRAFT_704061</name>
</gene>
<proteinExistence type="predicted"/>
<evidence type="ECO:0008006" key="3">
    <source>
        <dbReference type="Google" id="ProtNLM"/>
    </source>
</evidence>
<dbReference type="Proteomes" id="UP000297245">
    <property type="component" value="Unassembled WGS sequence"/>
</dbReference>
<keyword evidence="2" id="KW-1185">Reference proteome</keyword>
<name>A0A4S8KMA9_DENBC</name>
<evidence type="ECO:0000313" key="2">
    <source>
        <dbReference type="Proteomes" id="UP000297245"/>
    </source>
</evidence>
<protein>
    <recommendedName>
        <fullName evidence="3">Prolyl 4-hydroxylase alpha subunit Fe(2+) 2OG dioxygenase domain-containing protein</fullName>
    </recommendedName>
</protein>
<dbReference type="Gene3D" id="3.60.130.30">
    <property type="match status" value="1"/>
</dbReference>